<comment type="caution">
    <text evidence="2">The sequence shown here is derived from an EMBL/GenBank/DDBJ whole genome shotgun (WGS) entry which is preliminary data.</text>
</comment>
<feature type="compositionally biased region" description="Polar residues" evidence="1">
    <location>
        <begin position="1"/>
        <end position="10"/>
    </location>
</feature>
<organism evidence="2 3">
    <name type="scientific">Halalkalibacter alkaliphilus</name>
    <dbReference type="NCBI Taxonomy" id="2917993"/>
    <lineage>
        <taxon>Bacteria</taxon>
        <taxon>Bacillati</taxon>
        <taxon>Bacillota</taxon>
        <taxon>Bacilli</taxon>
        <taxon>Bacillales</taxon>
        <taxon>Bacillaceae</taxon>
        <taxon>Halalkalibacter</taxon>
    </lineage>
</organism>
<dbReference type="RefSeq" id="WP_250095030.1">
    <property type="nucleotide sequence ID" value="NZ_JAKRYL010000002.1"/>
</dbReference>
<gene>
    <name evidence="2" type="ORF">MF646_03115</name>
</gene>
<proteinExistence type="predicted"/>
<feature type="region of interest" description="Disordered" evidence="1">
    <location>
        <begin position="1"/>
        <end position="35"/>
    </location>
</feature>
<name>A0A9X1ZV71_9BACI</name>
<evidence type="ECO:0000313" key="2">
    <source>
        <dbReference type="EMBL" id="MCL7746104.1"/>
    </source>
</evidence>
<sequence>MHNQQMNQLPHGQPVQHGMMPQQPHTAMDPTMQQQQHMGLSPDHLQQLHDLCQRYHHHLMQFETQDGQVHDGIIDGIDRNGVNMLMPAGDTDRDDETDLRYGGYGGYFPGGGYGHGYGYGFPRRFRRFRRRHFPFHFLRRFFFPYFY</sequence>
<keyword evidence="3" id="KW-1185">Reference proteome</keyword>
<evidence type="ECO:0000256" key="1">
    <source>
        <dbReference type="SAM" id="MobiDB-lite"/>
    </source>
</evidence>
<reference evidence="2" key="1">
    <citation type="submission" date="2022-02" db="EMBL/GenBank/DDBJ databases">
        <title>Halalkalibacter sp. nov. isolated from Lonar Lake, India.</title>
        <authorList>
            <person name="Joshi A."/>
            <person name="Thite S."/>
            <person name="Lodha T."/>
        </authorList>
    </citation>
    <scope>NUCLEOTIDE SEQUENCE</scope>
    <source>
        <strain evidence="2">MEB205</strain>
    </source>
</reference>
<accession>A0A9X1ZV71</accession>
<protein>
    <submittedName>
        <fullName evidence="2">Uncharacterized protein</fullName>
    </submittedName>
</protein>
<dbReference type="Proteomes" id="UP001139150">
    <property type="component" value="Unassembled WGS sequence"/>
</dbReference>
<evidence type="ECO:0000313" key="3">
    <source>
        <dbReference type="Proteomes" id="UP001139150"/>
    </source>
</evidence>
<dbReference type="AlphaFoldDB" id="A0A9X1ZV71"/>
<dbReference type="EMBL" id="JAKRYL010000002">
    <property type="protein sequence ID" value="MCL7746104.1"/>
    <property type="molecule type" value="Genomic_DNA"/>
</dbReference>